<dbReference type="GO" id="GO:0005840">
    <property type="term" value="C:ribosome"/>
    <property type="evidence" value="ECO:0007669"/>
    <property type="project" value="UniProtKB-KW"/>
</dbReference>
<dbReference type="InterPro" id="IPR022309">
    <property type="entry name" value="Ribosomal_Se8/biogenesis_NSA2"/>
</dbReference>
<keyword evidence="5" id="KW-1185">Reference proteome</keyword>
<name>A0A498LBS1_LABRO</name>
<dbReference type="GO" id="GO:0006412">
    <property type="term" value="P:translation"/>
    <property type="evidence" value="ECO:0007669"/>
    <property type="project" value="InterPro"/>
</dbReference>
<evidence type="ECO:0000256" key="2">
    <source>
        <dbReference type="ARBA" id="ARBA00022980"/>
    </source>
</evidence>
<comment type="caution">
    <text evidence="4">The sequence shown here is derived from an EMBL/GenBank/DDBJ whole genome shotgun (WGS) entry which is preliminary data.</text>
</comment>
<dbReference type="Gene3D" id="3.10.290.70">
    <property type="match status" value="1"/>
</dbReference>
<sequence>MGRGYLKGPLVQRQARPQERKYELGHKKQGCTHKTRIIYVVYNASNNDLVRTKTLRCPCGPQVLQTVVRVSLHSSTWKEKGCQATCSASRPGQCGKTDGYILEGKDLEFYLRKIKAKKGKCLYSFI</sequence>
<keyword evidence="3" id="KW-0687">Ribonucleoprotein</keyword>
<comment type="similarity">
    <text evidence="1">Belongs to the eukaryotic ribosomal protein eS8 family.</text>
</comment>
<protein>
    <submittedName>
        <fullName evidence="4">40S ribosomal S8</fullName>
    </submittedName>
</protein>
<evidence type="ECO:0000313" key="5">
    <source>
        <dbReference type="Proteomes" id="UP000290572"/>
    </source>
</evidence>
<dbReference type="InterPro" id="IPR001047">
    <property type="entry name" value="Ribosomal_eS8"/>
</dbReference>
<organism evidence="4 5">
    <name type="scientific">Labeo rohita</name>
    <name type="common">Indian major carp</name>
    <name type="synonym">Cyprinus rohita</name>
    <dbReference type="NCBI Taxonomy" id="84645"/>
    <lineage>
        <taxon>Eukaryota</taxon>
        <taxon>Metazoa</taxon>
        <taxon>Chordata</taxon>
        <taxon>Craniata</taxon>
        <taxon>Vertebrata</taxon>
        <taxon>Euteleostomi</taxon>
        <taxon>Actinopterygii</taxon>
        <taxon>Neopterygii</taxon>
        <taxon>Teleostei</taxon>
        <taxon>Ostariophysi</taxon>
        <taxon>Cypriniformes</taxon>
        <taxon>Cyprinidae</taxon>
        <taxon>Labeoninae</taxon>
        <taxon>Labeonini</taxon>
        <taxon>Labeo</taxon>
    </lineage>
</organism>
<reference evidence="4 5" key="1">
    <citation type="submission" date="2018-03" db="EMBL/GenBank/DDBJ databases">
        <title>Draft genome sequence of Rohu Carp (Labeo rohita).</title>
        <authorList>
            <person name="Das P."/>
            <person name="Kushwaha B."/>
            <person name="Joshi C.G."/>
            <person name="Kumar D."/>
            <person name="Nagpure N.S."/>
            <person name="Sahoo L."/>
            <person name="Das S.P."/>
            <person name="Bit A."/>
            <person name="Patnaik S."/>
            <person name="Meher P.K."/>
            <person name="Jayasankar P."/>
            <person name="Koringa P.G."/>
            <person name="Patel N.V."/>
            <person name="Hinsu A.T."/>
            <person name="Kumar R."/>
            <person name="Pandey M."/>
            <person name="Agarwal S."/>
            <person name="Srivastava S."/>
            <person name="Singh M."/>
            <person name="Iquebal M.A."/>
            <person name="Jaiswal S."/>
            <person name="Angadi U.B."/>
            <person name="Kumar N."/>
            <person name="Raza M."/>
            <person name="Shah T.M."/>
            <person name="Rai A."/>
            <person name="Jena J.K."/>
        </authorList>
    </citation>
    <scope>NUCLEOTIDE SEQUENCE [LARGE SCALE GENOMIC DNA]</scope>
    <source>
        <strain evidence="4">DASCIFA01</strain>
        <tissue evidence="4">Testis</tissue>
    </source>
</reference>
<evidence type="ECO:0000256" key="3">
    <source>
        <dbReference type="ARBA" id="ARBA00023274"/>
    </source>
</evidence>
<dbReference type="EMBL" id="QBIY01013392">
    <property type="protein sequence ID" value="RXN05710.1"/>
    <property type="molecule type" value="Genomic_DNA"/>
</dbReference>
<dbReference type="STRING" id="84645.A0A498LBS1"/>
<dbReference type="Pfam" id="PF01201">
    <property type="entry name" value="Ribosomal_S8e"/>
    <property type="match status" value="1"/>
</dbReference>
<dbReference type="GO" id="GO:0003735">
    <property type="term" value="F:structural constituent of ribosome"/>
    <property type="evidence" value="ECO:0007669"/>
    <property type="project" value="InterPro"/>
</dbReference>
<proteinExistence type="inferred from homology"/>
<dbReference type="Proteomes" id="UP000290572">
    <property type="component" value="Unassembled WGS sequence"/>
</dbReference>
<accession>A0A498LBS1</accession>
<dbReference type="AlphaFoldDB" id="A0A498LBS1"/>
<dbReference type="PANTHER" id="PTHR10394">
    <property type="entry name" value="40S RIBOSOMAL PROTEIN S8"/>
    <property type="match status" value="1"/>
</dbReference>
<evidence type="ECO:0000313" key="4">
    <source>
        <dbReference type="EMBL" id="RXN05710.1"/>
    </source>
</evidence>
<gene>
    <name evidence="4" type="ORF">ROHU_033205</name>
</gene>
<keyword evidence="2" id="KW-0689">Ribosomal protein</keyword>
<evidence type="ECO:0000256" key="1">
    <source>
        <dbReference type="ARBA" id="ARBA00005257"/>
    </source>
</evidence>
<dbReference type="GO" id="GO:1990904">
    <property type="term" value="C:ribonucleoprotein complex"/>
    <property type="evidence" value="ECO:0007669"/>
    <property type="project" value="UniProtKB-KW"/>
</dbReference>